<dbReference type="InterPro" id="IPR057264">
    <property type="entry name" value="Ribosomal_uL24_C"/>
</dbReference>
<dbReference type="GeneID" id="29998410"/>
<dbReference type="NCBIfam" id="TIGR01079">
    <property type="entry name" value="rplX_bact"/>
    <property type="match status" value="1"/>
</dbReference>
<dbReference type="CDD" id="cd06089">
    <property type="entry name" value="KOW_RPL26"/>
    <property type="match status" value="1"/>
</dbReference>
<comment type="subcellular location">
    <subcellularLocation>
        <location evidence="6">Plastid</location>
        <location evidence="6">Chloroplast</location>
    </subcellularLocation>
</comment>
<feature type="domain" description="KOW" evidence="9">
    <location>
        <begin position="15"/>
        <end position="45"/>
    </location>
</feature>
<dbReference type="GO" id="GO:0006412">
    <property type="term" value="P:translation"/>
    <property type="evidence" value="ECO:0007669"/>
    <property type="project" value="UniProtKB-UniRule"/>
</dbReference>
<evidence type="ECO:0000256" key="7">
    <source>
        <dbReference type="RuleBase" id="RU003477"/>
    </source>
</evidence>
<dbReference type="InterPro" id="IPR003256">
    <property type="entry name" value="Ribosomal_uL24"/>
</dbReference>
<organism evidence="11">
    <name type="scientific">Helminthocladia australis</name>
    <dbReference type="NCBI Taxonomy" id="260093"/>
    <lineage>
        <taxon>Eukaryota</taxon>
        <taxon>Rhodophyta</taxon>
        <taxon>Florideophyceae</taxon>
        <taxon>Nemaliophycidae</taxon>
        <taxon>Nemaliales</taxon>
        <taxon>Liagoraceae</taxon>
        <taxon>Helminthocladia</taxon>
    </lineage>
</organism>
<sequence length="111" mass="12657">MNKKYKKFKLHIKIGDTVKILTGSCKGQTGEVIKTFADKNTVLVKDINMKTKHKRPTQEGETGQIIRQEAAIHSSNVMLYDKETKIASRYKKEKDSSGKYKRILIKSGNNK</sequence>
<dbReference type="SUPFAM" id="SSF50104">
    <property type="entry name" value="Translation proteins SH3-like domain"/>
    <property type="match status" value="1"/>
</dbReference>
<dbReference type="GO" id="GO:1990904">
    <property type="term" value="C:ribonucleoprotein complex"/>
    <property type="evidence" value="ECO:0007669"/>
    <property type="project" value="UniProtKB-KW"/>
</dbReference>
<keyword evidence="6" id="KW-0694">RNA-binding</keyword>
<evidence type="ECO:0000256" key="8">
    <source>
        <dbReference type="SAM" id="MobiDB-lite"/>
    </source>
</evidence>
<evidence type="ECO:0000259" key="10">
    <source>
        <dbReference type="Pfam" id="PF17136"/>
    </source>
</evidence>
<dbReference type="GO" id="GO:0005840">
    <property type="term" value="C:ribosome"/>
    <property type="evidence" value="ECO:0007669"/>
    <property type="project" value="UniProtKB-KW"/>
</dbReference>
<dbReference type="Pfam" id="PF00467">
    <property type="entry name" value="KOW"/>
    <property type="match status" value="1"/>
</dbReference>
<keyword evidence="11" id="KW-0150">Chloroplast</keyword>
<dbReference type="GO" id="GO:0009507">
    <property type="term" value="C:chloroplast"/>
    <property type="evidence" value="ECO:0007669"/>
    <property type="project" value="UniProtKB-SubCell"/>
</dbReference>
<name>A0A1G4NTM9_9FLOR</name>
<evidence type="ECO:0000256" key="5">
    <source>
        <dbReference type="ARBA" id="ARBA00035282"/>
    </source>
</evidence>
<dbReference type="PROSITE" id="PS01108">
    <property type="entry name" value="RIBOSOMAL_L24"/>
    <property type="match status" value="1"/>
</dbReference>
<dbReference type="GO" id="GO:0019843">
    <property type="term" value="F:rRNA binding"/>
    <property type="evidence" value="ECO:0007669"/>
    <property type="project" value="UniProtKB-UniRule"/>
</dbReference>
<evidence type="ECO:0000256" key="3">
    <source>
        <dbReference type="ARBA" id="ARBA00022980"/>
    </source>
</evidence>
<feature type="domain" description="Large ribosomal subunit protein uL24 C-terminal" evidence="10">
    <location>
        <begin position="47"/>
        <end position="109"/>
    </location>
</feature>
<accession>A0A1G4NTM9</accession>
<protein>
    <recommendedName>
        <fullName evidence="5 6">Large ribosomal subunit protein uL24c</fullName>
    </recommendedName>
</protein>
<reference evidence="11" key="1">
    <citation type="submission" date="2016-10" db="EMBL/GenBank/DDBJ databases">
        <title>Chloroplast genomes as a tool to resolve red algal phylogenies: a case study in the Nemaliales.</title>
        <authorList>
            <person name="Costa J.F."/>
            <person name="Lin S.M."/>
            <person name="Macaya E.C."/>
            <person name="Fernandez-Garcia C."/>
            <person name="Verbruggen H."/>
        </authorList>
    </citation>
    <scope>NUCLEOTIDE SEQUENCE</scope>
    <source>
        <strain evidence="11">J.0167</strain>
    </source>
</reference>
<reference evidence="11" key="2">
    <citation type="submission" date="2016-10" db="EMBL/GenBank/DDBJ databases">
        <authorList>
            <person name="de Groot N.N."/>
        </authorList>
    </citation>
    <scope>NUCLEOTIDE SEQUENCE</scope>
    <source>
        <strain evidence="11">J.0167</strain>
    </source>
</reference>
<dbReference type="InterPro" id="IPR014722">
    <property type="entry name" value="Rib_uL2_dom2"/>
</dbReference>
<dbReference type="PANTHER" id="PTHR12903">
    <property type="entry name" value="MITOCHONDRIAL RIBOSOMAL PROTEIN L24"/>
    <property type="match status" value="1"/>
</dbReference>
<evidence type="ECO:0000256" key="4">
    <source>
        <dbReference type="ARBA" id="ARBA00023274"/>
    </source>
</evidence>
<evidence type="ECO:0000256" key="6">
    <source>
        <dbReference type="HAMAP-Rule" id="MF_01326"/>
    </source>
</evidence>
<geneLocation type="chloroplast" evidence="11"/>
<keyword evidence="6" id="KW-0699">rRNA-binding</keyword>
<evidence type="ECO:0000259" key="9">
    <source>
        <dbReference type="Pfam" id="PF00467"/>
    </source>
</evidence>
<dbReference type="EMBL" id="LT622866">
    <property type="protein sequence ID" value="SCW22010.1"/>
    <property type="molecule type" value="Genomic_DNA"/>
</dbReference>
<proteinExistence type="inferred from homology"/>
<comment type="subunit">
    <text evidence="6">Part of the 50S ribosomal subunit.</text>
</comment>
<dbReference type="GO" id="GO:0003735">
    <property type="term" value="F:structural constituent of ribosome"/>
    <property type="evidence" value="ECO:0007669"/>
    <property type="project" value="InterPro"/>
</dbReference>
<dbReference type="AlphaFoldDB" id="A0A1G4NTM9"/>
<keyword evidence="11" id="KW-0934">Plastid</keyword>
<dbReference type="InterPro" id="IPR008991">
    <property type="entry name" value="Translation_prot_SH3-like_sf"/>
</dbReference>
<dbReference type="InterPro" id="IPR005825">
    <property type="entry name" value="Ribosomal_uL24_CS"/>
</dbReference>
<evidence type="ECO:0000313" key="11">
    <source>
        <dbReference type="EMBL" id="SCW22010.1"/>
    </source>
</evidence>
<comment type="function">
    <text evidence="1 6">One of two assembly initiator proteins, it binds directly to the 5'-end of the 23S rRNA, where it nucleates assembly of the 50S subunit.</text>
</comment>
<feature type="region of interest" description="Disordered" evidence="8">
    <location>
        <begin position="91"/>
        <end position="111"/>
    </location>
</feature>
<keyword evidence="3 6" id="KW-0689">Ribosomal protein</keyword>
<dbReference type="InterPro" id="IPR005824">
    <property type="entry name" value="KOW"/>
</dbReference>
<comment type="similarity">
    <text evidence="2 6 7">Belongs to the universal ribosomal protein uL24 family.</text>
</comment>
<keyword evidence="4 6" id="KW-0687">Ribonucleoprotein</keyword>
<dbReference type="HAMAP" id="MF_01326_B">
    <property type="entry name" value="Ribosomal_uL24_B"/>
    <property type="match status" value="1"/>
</dbReference>
<dbReference type="Gene3D" id="2.30.30.30">
    <property type="match status" value="1"/>
</dbReference>
<evidence type="ECO:0000256" key="1">
    <source>
        <dbReference type="ARBA" id="ARBA00004072"/>
    </source>
</evidence>
<dbReference type="RefSeq" id="YP_009313756.1">
    <property type="nucleotide sequence ID" value="NC_031658.1"/>
</dbReference>
<dbReference type="InterPro" id="IPR041988">
    <property type="entry name" value="Ribosomal_uL24_KOW"/>
</dbReference>
<evidence type="ECO:0000256" key="2">
    <source>
        <dbReference type="ARBA" id="ARBA00010618"/>
    </source>
</evidence>
<dbReference type="Pfam" id="PF17136">
    <property type="entry name" value="ribosomal_L24"/>
    <property type="match status" value="1"/>
</dbReference>
<gene>
    <name evidence="6 11" type="primary">rpl24</name>
    <name evidence="11" type="ORF">J0167_172</name>
</gene>